<organism evidence="2 3">
    <name type="scientific">Mycena albidolilacea</name>
    <dbReference type="NCBI Taxonomy" id="1033008"/>
    <lineage>
        <taxon>Eukaryota</taxon>
        <taxon>Fungi</taxon>
        <taxon>Dikarya</taxon>
        <taxon>Basidiomycota</taxon>
        <taxon>Agaricomycotina</taxon>
        <taxon>Agaricomycetes</taxon>
        <taxon>Agaricomycetidae</taxon>
        <taxon>Agaricales</taxon>
        <taxon>Marasmiineae</taxon>
        <taxon>Mycenaceae</taxon>
        <taxon>Mycena</taxon>
    </lineage>
</organism>
<dbReference type="Proteomes" id="UP001218218">
    <property type="component" value="Unassembled WGS sequence"/>
</dbReference>
<dbReference type="Pfam" id="PF20415">
    <property type="entry name" value="DUF6699"/>
    <property type="match status" value="1"/>
</dbReference>
<evidence type="ECO:0000313" key="3">
    <source>
        <dbReference type="Proteomes" id="UP001218218"/>
    </source>
</evidence>
<protein>
    <recommendedName>
        <fullName evidence="1">DUF6699 domain-containing protein</fullName>
    </recommendedName>
</protein>
<dbReference type="EMBL" id="JARIHO010000024">
    <property type="protein sequence ID" value="KAJ7343045.1"/>
    <property type="molecule type" value="Genomic_DNA"/>
</dbReference>
<dbReference type="InterPro" id="IPR046522">
    <property type="entry name" value="DUF6699"/>
</dbReference>
<evidence type="ECO:0000313" key="2">
    <source>
        <dbReference type="EMBL" id="KAJ7343045.1"/>
    </source>
</evidence>
<proteinExistence type="predicted"/>
<evidence type="ECO:0000259" key="1">
    <source>
        <dbReference type="Pfam" id="PF20415"/>
    </source>
</evidence>
<sequence>MTKSVQFSTTNILYSPLPWSPSPNASTSYLLPSPSVIASQLPEPLVDPAPSPRIPDEPLSGRLPPLAPIVYSPWLSPLPFPMSPRHGCIPIHNRAQIHSLLSFTPFTPPPVNYDLSHPLHTINPQLTPSFFNPATFPPLPALTVLCRHIAWPISVSPSQPTGFVSVLDVFTSVYTSLRIAVRRAEYDTLPSVDVRQSVADAYFMRCRLLADEEERKIEALKGVKRVDFLAGKTRFLGLSGPLESNHVWELNVA</sequence>
<keyword evidence="3" id="KW-1185">Reference proteome</keyword>
<accession>A0AAD6ZWT0</accession>
<name>A0AAD6ZWT0_9AGAR</name>
<comment type="caution">
    <text evidence="2">The sequence shown here is derived from an EMBL/GenBank/DDBJ whole genome shotgun (WGS) entry which is preliminary data.</text>
</comment>
<dbReference type="AlphaFoldDB" id="A0AAD6ZWT0"/>
<gene>
    <name evidence="2" type="ORF">DFH08DRAFT_873993</name>
</gene>
<reference evidence="2" key="1">
    <citation type="submission" date="2023-03" db="EMBL/GenBank/DDBJ databases">
        <title>Massive genome expansion in bonnet fungi (Mycena s.s.) driven by repeated elements and novel gene families across ecological guilds.</title>
        <authorList>
            <consortium name="Lawrence Berkeley National Laboratory"/>
            <person name="Harder C.B."/>
            <person name="Miyauchi S."/>
            <person name="Viragh M."/>
            <person name="Kuo A."/>
            <person name="Thoen E."/>
            <person name="Andreopoulos B."/>
            <person name="Lu D."/>
            <person name="Skrede I."/>
            <person name="Drula E."/>
            <person name="Henrissat B."/>
            <person name="Morin E."/>
            <person name="Kohler A."/>
            <person name="Barry K."/>
            <person name="LaButti K."/>
            <person name="Morin E."/>
            <person name="Salamov A."/>
            <person name="Lipzen A."/>
            <person name="Mereny Z."/>
            <person name="Hegedus B."/>
            <person name="Baldrian P."/>
            <person name="Stursova M."/>
            <person name="Weitz H."/>
            <person name="Taylor A."/>
            <person name="Grigoriev I.V."/>
            <person name="Nagy L.G."/>
            <person name="Martin F."/>
            <person name="Kauserud H."/>
        </authorList>
    </citation>
    <scope>NUCLEOTIDE SEQUENCE</scope>
    <source>
        <strain evidence="2">CBHHK002</strain>
    </source>
</reference>
<feature type="domain" description="DUF6699" evidence="1">
    <location>
        <begin position="112"/>
        <end position="239"/>
    </location>
</feature>